<name>A0A5J4UPM7_9EUKA</name>
<sequence length="76" mass="8328">EKQKRNVEKIDKSGLTTGDPAEKGDIRHIGDEINGIYVAHKLGFKVIKFEALSAPSAQHGVGSCACEYGTEWKKNK</sequence>
<proteinExistence type="predicted"/>
<organism evidence="2 3">
    <name type="scientific">Streblomastix strix</name>
    <dbReference type="NCBI Taxonomy" id="222440"/>
    <lineage>
        <taxon>Eukaryota</taxon>
        <taxon>Metamonada</taxon>
        <taxon>Preaxostyla</taxon>
        <taxon>Oxymonadida</taxon>
        <taxon>Streblomastigidae</taxon>
        <taxon>Streblomastix</taxon>
    </lineage>
</organism>
<feature type="region of interest" description="Disordered" evidence="1">
    <location>
        <begin position="1"/>
        <end position="24"/>
    </location>
</feature>
<reference evidence="2 3" key="1">
    <citation type="submission" date="2019-03" db="EMBL/GenBank/DDBJ databases">
        <title>Single cell metagenomics reveals metabolic interactions within the superorganism composed of flagellate Streblomastix strix and complex community of Bacteroidetes bacteria on its surface.</title>
        <authorList>
            <person name="Treitli S.C."/>
            <person name="Kolisko M."/>
            <person name="Husnik F."/>
            <person name="Keeling P."/>
            <person name="Hampl V."/>
        </authorList>
    </citation>
    <scope>NUCLEOTIDE SEQUENCE [LARGE SCALE GENOMIC DNA]</scope>
    <source>
        <strain evidence="2">ST1C</strain>
    </source>
</reference>
<dbReference type="AlphaFoldDB" id="A0A5J4UPM7"/>
<comment type="caution">
    <text evidence="2">The sequence shown here is derived from an EMBL/GenBank/DDBJ whole genome shotgun (WGS) entry which is preliminary data.</text>
</comment>
<feature type="compositionally biased region" description="Basic and acidic residues" evidence="1">
    <location>
        <begin position="1"/>
        <end position="12"/>
    </location>
</feature>
<protein>
    <submittedName>
        <fullName evidence="2">Uncharacterized protein</fullName>
    </submittedName>
</protein>
<gene>
    <name evidence="2" type="ORF">EZS28_032494</name>
</gene>
<dbReference type="EMBL" id="SNRW01013999">
    <property type="protein sequence ID" value="KAA6371980.1"/>
    <property type="molecule type" value="Genomic_DNA"/>
</dbReference>
<accession>A0A5J4UPM7</accession>
<feature type="non-terminal residue" evidence="2">
    <location>
        <position position="1"/>
    </location>
</feature>
<evidence type="ECO:0000256" key="1">
    <source>
        <dbReference type="SAM" id="MobiDB-lite"/>
    </source>
</evidence>
<evidence type="ECO:0000313" key="3">
    <source>
        <dbReference type="Proteomes" id="UP000324800"/>
    </source>
</evidence>
<evidence type="ECO:0000313" key="2">
    <source>
        <dbReference type="EMBL" id="KAA6371980.1"/>
    </source>
</evidence>
<dbReference type="Proteomes" id="UP000324800">
    <property type="component" value="Unassembled WGS sequence"/>
</dbReference>